<dbReference type="Pfam" id="PF12796">
    <property type="entry name" value="Ank_2"/>
    <property type="match status" value="1"/>
</dbReference>
<evidence type="ECO:0000256" key="2">
    <source>
        <dbReference type="ARBA" id="ARBA00023043"/>
    </source>
</evidence>
<evidence type="ECO:0000256" key="3">
    <source>
        <dbReference type="SAM" id="MobiDB-lite"/>
    </source>
</evidence>
<dbReference type="PANTHER" id="PTHR24198:SF165">
    <property type="entry name" value="ANKYRIN REPEAT-CONTAINING PROTEIN-RELATED"/>
    <property type="match status" value="1"/>
</dbReference>
<reference evidence="4" key="1">
    <citation type="journal article" date="2017" name="Science">
        <title>Giant viruses with an expanded complement of translation system components.</title>
        <authorList>
            <person name="Schulz F."/>
            <person name="Yutin N."/>
            <person name="Ivanova N.N."/>
            <person name="Ortega D.R."/>
            <person name="Lee T.K."/>
            <person name="Vierheilig J."/>
            <person name="Daims H."/>
            <person name="Horn M."/>
            <person name="Wagner M."/>
            <person name="Jensen G.J."/>
            <person name="Kyrpides N.C."/>
            <person name="Koonin E.V."/>
            <person name="Woyke T."/>
        </authorList>
    </citation>
    <scope>NUCLEOTIDE SEQUENCE</scope>
    <source>
        <strain evidence="4">KNV1</strain>
    </source>
</reference>
<dbReference type="SUPFAM" id="SSF48403">
    <property type="entry name" value="Ankyrin repeat"/>
    <property type="match status" value="1"/>
</dbReference>
<feature type="region of interest" description="Disordered" evidence="3">
    <location>
        <begin position="425"/>
        <end position="460"/>
    </location>
</feature>
<accession>A0A1V0SI28</accession>
<keyword evidence="2" id="KW-0040">ANK repeat</keyword>
<dbReference type="PROSITE" id="PS50297">
    <property type="entry name" value="ANK_REP_REGION"/>
    <property type="match status" value="1"/>
</dbReference>
<evidence type="ECO:0000256" key="1">
    <source>
        <dbReference type="ARBA" id="ARBA00022737"/>
    </source>
</evidence>
<dbReference type="InterPro" id="IPR002110">
    <property type="entry name" value="Ankyrin_rpt"/>
</dbReference>
<dbReference type="InterPro" id="IPR036770">
    <property type="entry name" value="Ankyrin_rpt-contain_sf"/>
</dbReference>
<proteinExistence type="predicted"/>
<evidence type="ECO:0000313" key="4">
    <source>
        <dbReference type="EMBL" id="ARF11321.1"/>
    </source>
</evidence>
<dbReference type="Gene3D" id="1.25.40.20">
    <property type="entry name" value="Ankyrin repeat-containing domain"/>
    <property type="match status" value="1"/>
</dbReference>
<protein>
    <submittedName>
        <fullName evidence="4">Ankyrin repeat protein</fullName>
    </submittedName>
</protein>
<sequence length="460" mass="51130">MDFLDLKLSEITTDTLNNLSDISLSSHSDQNIQSGGFFFNLFGTSCSKSDKAVLEAVRLKKYDVVEFMIDHDLVSGKYNDENGNTILHYLVADNNPNQKLITKIIDKYGRNVINAQNNDGDTPLITAARGQNHDICTLLVRHGADIQHRNKQGIRVATETPQSPMDSDKLQGSTMASTIASPKTERSLGNPMANIFDMLKPYVEKVRRTTSSETATININESPKTEALIKKLDQATKQQTGGNLTNTDDTLSKINAYINKQSGGGCGCGGDSETEKLIGDIENYFNQSGGAKKRKSSTKSRKPVKAKKSAKRHLTTYSESESHGTELSRIINNQVTDIINNTIEKIKSVIDENKKDFKGIKADDDSARAFKSLIWKMLREKHPEVKSALDIAVKMENELNKDILLSFDAKEVKEMIKTLKEHYAEKQKRMAEKSEQKSEDISATSPERVPSEGNLSETSF</sequence>
<organism evidence="4">
    <name type="scientific">Klosneuvirus KNV1</name>
    <dbReference type="NCBI Taxonomy" id="1977640"/>
    <lineage>
        <taxon>Viruses</taxon>
        <taxon>Varidnaviria</taxon>
        <taxon>Bamfordvirae</taxon>
        <taxon>Nucleocytoviricota</taxon>
        <taxon>Megaviricetes</taxon>
        <taxon>Imitervirales</taxon>
        <taxon>Mimiviridae</taxon>
        <taxon>Klosneuvirinae</taxon>
        <taxon>Klosneuvirus</taxon>
    </lineage>
</organism>
<keyword evidence="1" id="KW-0677">Repeat</keyword>
<feature type="region of interest" description="Disordered" evidence="3">
    <location>
        <begin position="288"/>
        <end position="321"/>
    </location>
</feature>
<feature type="compositionally biased region" description="Basic and acidic residues" evidence="3">
    <location>
        <begin position="425"/>
        <end position="440"/>
    </location>
</feature>
<dbReference type="PANTHER" id="PTHR24198">
    <property type="entry name" value="ANKYRIN REPEAT AND PROTEIN KINASE DOMAIN-CONTAINING PROTEIN"/>
    <property type="match status" value="1"/>
</dbReference>
<dbReference type="SMART" id="SM00248">
    <property type="entry name" value="ANK"/>
    <property type="match status" value="2"/>
</dbReference>
<dbReference type="PROSITE" id="PS50088">
    <property type="entry name" value="ANK_REPEAT"/>
    <property type="match status" value="1"/>
</dbReference>
<dbReference type="EMBL" id="KY684108">
    <property type="protein sequence ID" value="ARF11321.1"/>
    <property type="molecule type" value="Genomic_DNA"/>
</dbReference>
<feature type="compositionally biased region" description="Basic residues" evidence="3">
    <location>
        <begin position="291"/>
        <end position="314"/>
    </location>
</feature>
<gene>
    <name evidence="4" type="ORF">Klosneuvirus_1_178</name>
</gene>
<name>A0A1V0SI28_9VIRU</name>